<reference evidence="7 8" key="1">
    <citation type="submission" date="2020-12" db="EMBL/GenBank/DDBJ databases">
        <title>FDA dAtabase for Regulatory Grade micrObial Sequences (FDA-ARGOS): Supporting development and validation of Infectious Disease Dx tests.</title>
        <authorList>
            <person name="Sproer C."/>
            <person name="Gronow S."/>
            <person name="Severitt S."/>
            <person name="Schroder I."/>
            <person name="Tallon L."/>
            <person name="Sadzewicz L."/>
            <person name="Zhao X."/>
            <person name="Boylan J."/>
            <person name="Ott S."/>
            <person name="Bowen H."/>
            <person name="Vavikolanu K."/>
            <person name="Mehta A."/>
            <person name="Aluvathingal J."/>
            <person name="Nadendla S."/>
            <person name="Lowell S."/>
            <person name="Myers T."/>
            <person name="Yan Y."/>
            <person name="Sichtig H."/>
        </authorList>
    </citation>
    <scope>NUCLEOTIDE SEQUENCE [LARGE SCALE GENOMIC DNA]</scope>
    <source>
        <strain evidence="7 8">FDAARGOS_986</strain>
    </source>
</reference>
<dbReference type="GeneID" id="69552549"/>
<name>A0A7T4A7R5_AERJA</name>
<keyword evidence="5 6" id="KW-0472">Membrane</keyword>
<feature type="transmembrane region" description="Helical" evidence="6">
    <location>
        <begin position="359"/>
        <end position="379"/>
    </location>
</feature>
<keyword evidence="4 6" id="KW-1133">Transmembrane helix</keyword>
<dbReference type="Proteomes" id="UP000595481">
    <property type="component" value="Chromosome"/>
</dbReference>
<dbReference type="Pfam" id="PF00939">
    <property type="entry name" value="Na_sulph_symp"/>
    <property type="match status" value="1"/>
</dbReference>
<evidence type="ECO:0000313" key="8">
    <source>
        <dbReference type="Proteomes" id="UP000595481"/>
    </source>
</evidence>
<organism evidence="7 8">
    <name type="scientific">Aeromonas jandaei</name>
    <dbReference type="NCBI Taxonomy" id="650"/>
    <lineage>
        <taxon>Bacteria</taxon>
        <taxon>Pseudomonadati</taxon>
        <taxon>Pseudomonadota</taxon>
        <taxon>Gammaproteobacteria</taxon>
        <taxon>Aeromonadales</taxon>
        <taxon>Aeromonadaceae</taxon>
        <taxon>Aeromonas</taxon>
    </lineage>
</organism>
<dbReference type="RefSeq" id="WP_042030516.1">
    <property type="nucleotide sequence ID" value="NZ_CAWMFX010000017.1"/>
</dbReference>
<evidence type="ECO:0000313" key="7">
    <source>
        <dbReference type="EMBL" id="QQB18798.1"/>
    </source>
</evidence>
<accession>A0A7T4A7R5</accession>
<dbReference type="PANTHER" id="PTHR42826">
    <property type="entry name" value="DICARBOXYLATE TRANSPORTER 2.1, CHLOROPLASTIC"/>
    <property type="match status" value="1"/>
</dbReference>
<feature type="transmembrane region" description="Helical" evidence="6">
    <location>
        <begin position="296"/>
        <end position="314"/>
    </location>
</feature>
<feature type="transmembrane region" description="Helical" evidence="6">
    <location>
        <begin position="92"/>
        <end position="111"/>
    </location>
</feature>
<keyword evidence="8" id="KW-1185">Reference proteome</keyword>
<gene>
    <name evidence="7" type="ORF">I6H43_14695</name>
</gene>
<dbReference type="InterPro" id="IPR001898">
    <property type="entry name" value="SLC13A/DASS"/>
</dbReference>
<dbReference type="NCBIfam" id="TIGR00785">
    <property type="entry name" value="dass"/>
    <property type="match status" value="1"/>
</dbReference>
<comment type="subcellular location">
    <subcellularLocation>
        <location evidence="1">Membrane</location>
        <topology evidence="1">Multi-pass membrane protein</topology>
    </subcellularLocation>
</comment>
<feature type="transmembrane region" description="Helical" evidence="6">
    <location>
        <begin position="386"/>
        <end position="404"/>
    </location>
</feature>
<evidence type="ECO:0000256" key="6">
    <source>
        <dbReference type="SAM" id="Phobius"/>
    </source>
</evidence>
<evidence type="ECO:0000256" key="5">
    <source>
        <dbReference type="ARBA" id="ARBA00023136"/>
    </source>
</evidence>
<feature type="transmembrane region" description="Helical" evidence="6">
    <location>
        <begin position="219"/>
        <end position="242"/>
    </location>
</feature>
<evidence type="ECO:0000256" key="4">
    <source>
        <dbReference type="ARBA" id="ARBA00022989"/>
    </source>
</evidence>
<proteinExistence type="inferred from homology"/>
<feature type="transmembrane region" description="Helical" evidence="6">
    <location>
        <begin position="450"/>
        <end position="472"/>
    </location>
</feature>
<feature type="transmembrane region" description="Helical" evidence="6">
    <location>
        <begin position="189"/>
        <end position="213"/>
    </location>
</feature>
<evidence type="ECO:0000256" key="1">
    <source>
        <dbReference type="ARBA" id="ARBA00004141"/>
    </source>
</evidence>
<evidence type="ECO:0000256" key="2">
    <source>
        <dbReference type="ARBA" id="ARBA00007349"/>
    </source>
</evidence>
<evidence type="ECO:0000256" key="3">
    <source>
        <dbReference type="ARBA" id="ARBA00022692"/>
    </source>
</evidence>
<feature type="transmembrane region" description="Helical" evidence="6">
    <location>
        <begin position="272"/>
        <end position="290"/>
    </location>
</feature>
<dbReference type="EMBL" id="CP066092">
    <property type="protein sequence ID" value="QQB18798.1"/>
    <property type="molecule type" value="Genomic_DNA"/>
</dbReference>
<sequence>MKKLTLAQLAALVTVLLAIVCWQLPAPAGLAPAAYHTAILFIATILVIVTNIAPTGYIAILSLGLYAVLHAGGEATPKAAIEGALVDFNHPLIWLIVIAFMIASAFAKTGLGKRIALLLLSRFGQSTLRSAYCLAVADFILAPATPSNTARAAIVAPIADSLAKTINKDDRKLGQFLLSSVSAMNDASAVAFSTGFAGNLALVGIAASVAGLTVGFREWALYLLPPAIGLLLIMPLVLYMVIRPETRDTPDAPRFAREELAKMGPLSRHEKSLLGVFVGLVVLWVGGSNLGLDATTVAFLGLAALLLLGVLNWNDVKGNSAAFDTLIWFSVLMGMADNLKRVGFTGWLGDELSGFMHSTLGGLGTIPMLLVVMVLYLFTSYAFASATAKVVALAPVIAGALLAVGVPAELAIFSIAAITNVGCNLATYSHARIPLLMGMGYHTSAEWMRIGLVIAIVGFAVVMSIGLTWWQWLI</sequence>
<keyword evidence="3 6" id="KW-0812">Transmembrane</keyword>
<dbReference type="InterPro" id="IPR030676">
    <property type="entry name" value="CitT-rel"/>
</dbReference>
<comment type="similarity">
    <text evidence="2">Belongs to the SLC13A/DASS transporter (TC 2.A.47) family. DIT1 subfamily.</text>
</comment>
<dbReference type="PIRSF" id="PIRSF002457">
    <property type="entry name" value="DASS"/>
    <property type="match status" value="1"/>
</dbReference>
<protein>
    <submittedName>
        <fullName evidence="7">DASS family sodium-coupled anion symporter</fullName>
    </submittedName>
</protein>
<feature type="transmembrane region" description="Helical" evidence="6">
    <location>
        <begin position="321"/>
        <end position="339"/>
    </location>
</feature>